<accession>A0A968GH51</accession>
<dbReference type="GO" id="GO:0008422">
    <property type="term" value="F:beta-glucosidase activity"/>
    <property type="evidence" value="ECO:0007669"/>
    <property type="project" value="TreeGrafter"/>
</dbReference>
<dbReference type="Gene3D" id="3.20.20.80">
    <property type="entry name" value="Glycosidases"/>
    <property type="match status" value="1"/>
</dbReference>
<dbReference type="Pfam" id="PF00232">
    <property type="entry name" value="Glyco_hydro_1"/>
    <property type="match status" value="1"/>
</dbReference>
<dbReference type="InterPro" id="IPR018120">
    <property type="entry name" value="Glyco_hydro_1_AS"/>
</dbReference>
<organism evidence="6 7">
    <name type="scientific">Entomospira culicis</name>
    <dbReference type="NCBI Taxonomy" id="2719989"/>
    <lineage>
        <taxon>Bacteria</taxon>
        <taxon>Pseudomonadati</taxon>
        <taxon>Spirochaetota</taxon>
        <taxon>Spirochaetia</taxon>
        <taxon>Spirochaetales</taxon>
        <taxon>Spirochaetaceae</taxon>
        <taxon>Entomospira</taxon>
    </lineage>
</organism>
<evidence type="ECO:0000256" key="3">
    <source>
        <dbReference type="ARBA" id="ARBA00023295"/>
    </source>
</evidence>
<dbReference type="EMBL" id="JAATLM010000001">
    <property type="protein sequence ID" value="NIZ68909.1"/>
    <property type="molecule type" value="Genomic_DNA"/>
</dbReference>
<dbReference type="InterPro" id="IPR001360">
    <property type="entry name" value="Glyco_hydro_1"/>
</dbReference>
<evidence type="ECO:0000256" key="5">
    <source>
        <dbReference type="RuleBase" id="RU003690"/>
    </source>
</evidence>
<comment type="similarity">
    <text evidence="1 5">Belongs to the glycosyl hydrolase 1 family.</text>
</comment>
<evidence type="ECO:0000256" key="2">
    <source>
        <dbReference type="ARBA" id="ARBA00022801"/>
    </source>
</evidence>
<dbReference type="SUPFAM" id="SSF51445">
    <property type="entry name" value="(Trans)glycosidases"/>
    <property type="match status" value="1"/>
</dbReference>
<dbReference type="PRINTS" id="PR00131">
    <property type="entry name" value="GLHYDRLASE1"/>
</dbReference>
<evidence type="ECO:0000256" key="1">
    <source>
        <dbReference type="ARBA" id="ARBA00010838"/>
    </source>
</evidence>
<evidence type="ECO:0000313" key="6">
    <source>
        <dbReference type="EMBL" id="NIZ68909.1"/>
    </source>
</evidence>
<dbReference type="FunFam" id="3.20.20.80:FF:000004">
    <property type="entry name" value="Beta-glucosidase 6-phospho-beta-glucosidase"/>
    <property type="match status" value="1"/>
</dbReference>
<dbReference type="InterPro" id="IPR017853">
    <property type="entry name" value="GH"/>
</dbReference>
<sequence>MSNQPLFPKDFLWGGAVAACQVEGAYNKDGKGLSTADVIAHGMMNDPTDPIDPNTFYPYHEAIDFYHRYKDDIKLFKEMGFKAFRTSIAWSRIFPHGDDARPNEAGLKFYDDLFDELIKHDIEPVITITHFETPLSLAHKYGGWADRRLIEYYTRFVRTIFERYKGKVKYWMTFNEINIILHIPFTGGALTVKKGEAGYEQALYSAMHHQFVASATAVKLGHEIMGKDAMIGCMIAFGPTYPETSNPLDALKMQEHMRNTTTFSDVQVRGAYPEHYLRELEKKGIKLPIEAGDLEVIKAHTVDFIGFSYYSSHTVSHKGGGEEQSNFFKNTVKNPYLSPVDESAKEWSWPVDPIGLRYSLHYLQDRYNKPLFIVENGLGAKDVIAEDGKIHDDYRITYLKRHLQEVAIAIDEGVNLLGYTSWGPIDLVSAGTSQMSKRYGYIYVDRDDHGNGTLKRTPKESFYWYQAVIKSNGAHLYT</sequence>
<feature type="active site" description="Nucleophile" evidence="4">
    <location>
        <position position="375"/>
    </location>
</feature>
<keyword evidence="7" id="KW-1185">Reference proteome</keyword>
<dbReference type="Proteomes" id="UP000778951">
    <property type="component" value="Unassembled WGS sequence"/>
</dbReference>
<reference evidence="6" key="1">
    <citation type="submission" date="2020-03" db="EMBL/GenBank/DDBJ databases">
        <title>Spirochaetal bacteria isolated from arthropods constitute a novel genus Entomospira genus novum within the order Spirochaetales.</title>
        <authorList>
            <person name="Grana-Miraglia L."/>
            <person name="Sikutova S."/>
            <person name="Fingerle V."/>
            <person name="Sing A."/>
            <person name="Castillo-Ramirez S."/>
            <person name="Margos G."/>
            <person name="Rudolf I."/>
        </authorList>
    </citation>
    <scope>NUCLEOTIDE SEQUENCE</scope>
    <source>
        <strain evidence="6">BR149</strain>
    </source>
</reference>
<name>A0A968GH51_9SPIO</name>
<dbReference type="PANTHER" id="PTHR10353:SF122">
    <property type="entry name" value="6-PHOSPHO-BETA-GLUCOSIDASE ASCB-RELATED"/>
    <property type="match status" value="1"/>
</dbReference>
<dbReference type="GO" id="GO:0005829">
    <property type="term" value="C:cytosol"/>
    <property type="evidence" value="ECO:0007669"/>
    <property type="project" value="TreeGrafter"/>
</dbReference>
<evidence type="ECO:0000313" key="7">
    <source>
        <dbReference type="Proteomes" id="UP000778951"/>
    </source>
</evidence>
<evidence type="ECO:0000256" key="4">
    <source>
        <dbReference type="PROSITE-ProRule" id="PRU10055"/>
    </source>
</evidence>
<keyword evidence="2 6" id="KW-0378">Hydrolase</keyword>
<dbReference type="GO" id="GO:0016052">
    <property type="term" value="P:carbohydrate catabolic process"/>
    <property type="evidence" value="ECO:0007669"/>
    <property type="project" value="TreeGrafter"/>
</dbReference>
<dbReference type="PROSITE" id="PS00572">
    <property type="entry name" value="GLYCOSYL_HYDROL_F1_1"/>
    <property type="match status" value="1"/>
</dbReference>
<gene>
    <name evidence="6" type="ORF">HCT48_01565</name>
</gene>
<proteinExistence type="inferred from homology"/>
<keyword evidence="3" id="KW-0326">Glycosidase</keyword>
<dbReference type="PANTHER" id="PTHR10353">
    <property type="entry name" value="GLYCOSYL HYDROLASE"/>
    <property type="match status" value="1"/>
</dbReference>
<protein>
    <submittedName>
        <fullName evidence="6">Glycoside hydrolase family 1 protein</fullName>
    </submittedName>
</protein>
<dbReference type="RefSeq" id="WP_167695022.1">
    <property type="nucleotide sequence ID" value="NZ_CP118181.1"/>
</dbReference>
<dbReference type="AlphaFoldDB" id="A0A968GH51"/>
<comment type="caution">
    <text evidence="6">The sequence shown here is derived from an EMBL/GenBank/DDBJ whole genome shotgun (WGS) entry which is preliminary data.</text>
</comment>